<evidence type="ECO:0000259" key="3">
    <source>
        <dbReference type="Pfam" id="PF00725"/>
    </source>
</evidence>
<dbReference type="PIRSF" id="PIRSF000105">
    <property type="entry name" value="HCDH"/>
    <property type="match status" value="1"/>
</dbReference>
<dbReference type="InterPro" id="IPR008927">
    <property type="entry name" value="6-PGluconate_DH-like_C_sf"/>
</dbReference>
<evidence type="ECO:0000313" key="5">
    <source>
        <dbReference type="EMBL" id="SHI24801.1"/>
    </source>
</evidence>
<dbReference type="GO" id="GO:0006635">
    <property type="term" value="P:fatty acid beta-oxidation"/>
    <property type="evidence" value="ECO:0007669"/>
    <property type="project" value="TreeGrafter"/>
</dbReference>
<dbReference type="RefSeq" id="WP_073107927.1">
    <property type="nucleotide sequence ID" value="NZ_FQXE01000015.1"/>
</dbReference>
<dbReference type="Gene3D" id="3.40.50.720">
    <property type="entry name" value="NAD(P)-binding Rossmann-like Domain"/>
    <property type="match status" value="1"/>
</dbReference>
<feature type="domain" description="3-hydroxyacyl-CoA dehydrogenase NAD binding" evidence="4">
    <location>
        <begin position="5"/>
        <end position="177"/>
    </location>
</feature>
<accession>A0A1M5ZKW9</accession>
<gene>
    <name evidence="5" type="ORF">SAMN04488135_115127</name>
</gene>
<dbReference type="Gene3D" id="1.10.1040.10">
    <property type="entry name" value="N-(1-d-carboxylethyl)-l-norvaline Dehydrogenase, domain 2"/>
    <property type="match status" value="1"/>
</dbReference>
<feature type="domain" description="3-hydroxyacyl-CoA dehydrogenase C-terminal" evidence="3">
    <location>
        <begin position="180"/>
        <end position="278"/>
    </location>
</feature>
<keyword evidence="6" id="KW-1185">Reference proteome</keyword>
<dbReference type="EMBL" id="FQXE01000015">
    <property type="protein sequence ID" value="SHI24801.1"/>
    <property type="molecule type" value="Genomic_DNA"/>
</dbReference>
<dbReference type="Pfam" id="PF00725">
    <property type="entry name" value="3HCDH"/>
    <property type="match status" value="1"/>
</dbReference>
<dbReference type="InterPro" id="IPR036291">
    <property type="entry name" value="NAD(P)-bd_dom_sf"/>
</dbReference>
<keyword evidence="1" id="KW-0560">Oxidoreductase</keyword>
<evidence type="ECO:0000259" key="4">
    <source>
        <dbReference type="Pfam" id="PF02737"/>
    </source>
</evidence>
<dbReference type="PANTHER" id="PTHR48075">
    <property type="entry name" value="3-HYDROXYACYL-COA DEHYDROGENASE FAMILY PROTEIN"/>
    <property type="match status" value="1"/>
</dbReference>
<dbReference type="InterPro" id="IPR006176">
    <property type="entry name" value="3-OHacyl-CoA_DH_NAD-bd"/>
</dbReference>
<evidence type="ECO:0000313" key="6">
    <source>
        <dbReference type="Proteomes" id="UP000184226"/>
    </source>
</evidence>
<dbReference type="Proteomes" id="UP000184226">
    <property type="component" value="Unassembled WGS sequence"/>
</dbReference>
<evidence type="ECO:0000256" key="1">
    <source>
        <dbReference type="ARBA" id="ARBA00023002"/>
    </source>
</evidence>
<proteinExistence type="predicted"/>
<dbReference type="SUPFAM" id="SSF48179">
    <property type="entry name" value="6-phosphogluconate dehydrogenase C-terminal domain-like"/>
    <property type="match status" value="1"/>
</dbReference>
<reference evidence="5 6" key="1">
    <citation type="submission" date="2016-11" db="EMBL/GenBank/DDBJ databases">
        <authorList>
            <person name="Jaros S."/>
            <person name="Januszkiewicz K."/>
            <person name="Wedrychowicz H."/>
        </authorList>
    </citation>
    <scope>NUCLEOTIDE SEQUENCE [LARGE SCALE GENOMIC DNA]</scope>
    <source>
        <strain evidence="5 6">CGMCC 1.10190</strain>
    </source>
</reference>
<dbReference type="GO" id="GO:0008691">
    <property type="term" value="F:3-hydroxybutyryl-CoA dehydrogenase activity"/>
    <property type="evidence" value="ECO:0007669"/>
    <property type="project" value="TreeGrafter"/>
</dbReference>
<dbReference type="Pfam" id="PF02737">
    <property type="entry name" value="3HCDH_N"/>
    <property type="match status" value="1"/>
</dbReference>
<sequence>MQQSNVVVIGCGHMGCDIAAIFLKAGWRVQAVEPFASNRAAAAGRMRDGVAVLQGSWSDELLRVTAGIAEVDWSEARIVIETVSEDLATKQQVFRELDERAPAHIPIGSNSSGFRITDIAAGCSSAHRMANAHFFLPAHIVPLVELAKGEKTSEAAILELQEAFEAVGRVVVKINKDLPGLLANRIQHALMREAFSIIDSGLATPEDVDKAVRYGFGFRYAAAGPILQKELSGLDTQLAAASSIYPSLCNDPQPSAGLRALVEQGRAGTKSLRGFWDWTSEEAAAERLRFEAVLNRAAELVQHSPAVLPGA</sequence>
<dbReference type="InterPro" id="IPR006108">
    <property type="entry name" value="3HC_DH_C"/>
</dbReference>
<protein>
    <submittedName>
        <fullName evidence="5">3-hydroxybutyryl-CoA dehydrogenase</fullName>
    </submittedName>
</protein>
<dbReference type="PANTHER" id="PTHR48075:SF5">
    <property type="entry name" value="3-HYDROXYBUTYRYL-COA DEHYDROGENASE"/>
    <property type="match status" value="1"/>
</dbReference>
<dbReference type="SUPFAM" id="SSF51735">
    <property type="entry name" value="NAD(P)-binding Rossmann-fold domains"/>
    <property type="match status" value="1"/>
</dbReference>
<dbReference type="OrthoDB" id="5287258at2"/>
<dbReference type="InterPro" id="IPR022694">
    <property type="entry name" value="3-OHacyl-CoA_DH"/>
</dbReference>
<feature type="site" description="Important for catalytic activity" evidence="2">
    <location>
        <position position="133"/>
    </location>
</feature>
<dbReference type="InterPro" id="IPR013328">
    <property type="entry name" value="6PGD_dom2"/>
</dbReference>
<dbReference type="STRING" id="658167.SAMN04488135_115127"/>
<dbReference type="AlphaFoldDB" id="A0A1M5ZKW9"/>
<name>A0A1M5ZKW9_9BURK</name>
<dbReference type="GO" id="GO:0070403">
    <property type="term" value="F:NAD+ binding"/>
    <property type="evidence" value="ECO:0007669"/>
    <property type="project" value="InterPro"/>
</dbReference>
<organism evidence="5 6">
    <name type="scientific">Pollutimonas bauzanensis</name>
    <dbReference type="NCBI Taxonomy" id="658167"/>
    <lineage>
        <taxon>Bacteria</taxon>
        <taxon>Pseudomonadati</taxon>
        <taxon>Pseudomonadota</taxon>
        <taxon>Betaproteobacteria</taxon>
        <taxon>Burkholderiales</taxon>
        <taxon>Alcaligenaceae</taxon>
        <taxon>Pollutimonas</taxon>
    </lineage>
</organism>
<evidence type="ECO:0000256" key="2">
    <source>
        <dbReference type="PIRSR" id="PIRSR000105-1"/>
    </source>
</evidence>